<dbReference type="EMBL" id="QBMP01000173">
    <property type="protein sequence ID" value="PZO51166.1"/>
    <property type="molecule type" value="Genomic_DNA"/>
</dbReference>
<proteinExistence type="predicted"/>
<dbReference type="Gene3D" id="3.20.20.80">
    <property type="entry name" value="Glycosidases"/>
    <property type="match status" value="1"/>
</dbReference>
<reference evidence="2 3" key="2">
    <citation type="submission" date="2018-06" db="EMBL/GenBank/DDBJ databases">
        <title>Metagenomic assembly of (sub)arctic Cyanobacteria and their associated microbiome from non-axenic cultures.</title>
        <authorList>
            <person name="Baurain D."/>
        </authorList>
    </citation>
    <scope>NUCLEOTIDE SEQUENCE [LARGE SCALE GENOMIC DNA]</scope>
    <source>
        <strain evidence="2">ULC027bin1</strain>
    </source>
</reference>
<feature type="domain" description="Glycosyl hydrolase family 13 catalytic" evidence="1">
    <location>
        <begin position="13"/>
        <end position="405"/>
    </location>
</feature>
<dbReference type="CDD" id="cd11334">
    <property type="entry name" value="AmyAc_TreS"/>
    <property type="match status" value="1"/>
</dbReference>
<protein>
    <submittedName>
        <fullName evidence="2">Trehalose synthase</fullName>
    </submittedName>
</protein>
<dbReference type="SUPFAM" id="SSF51011">
    <property type="entry name" value="Glycosyl hydrolase domain"/>
    <property type="match status" value="1"/>
</dbReference>
<name>A0A2W4X1V0_9CYAN</name>
<gene>
    <name evidence="2" type="ORF">DCF15_15050</name>
</gene>
<dbReference type="SMART" id="SM00642">
    <property type="entry name" value="Aamy"/>
    <property type="match status" value="1"/>
</dbReference>
<dbReference type="AlphaFoldDB" id="A0A2W4X1V0"/>
<comment type="caution">
    <text evidence="2">The sequence shown here is derived from an EMBL/GenBank/DDBJ whole genome shotgun (WGS) entry which is preliminary data.</text>
</comment>
<reference evidence="3" key="1">
    <citation type="submission" date="2018-04" db="EMBL/GenBank/DDBJ databases">
        <authorList>
            <person name="Cornet L."/>
        </authorList>
    </citation>
    <scope>NUCLEOTIDE SEQUENCE [LARGE SCALE GENOMIC DNA]</scope>
</reference>
<evidence type="ECO:0000313" key="3">
    <source>
        <dbReference type="Proteomes" id="UP000249794"/>
    </source>
</evidence>
<dbReference type="Gene3D" id="2.60.40.1180">
    <property type="entry name" value="Golgi alpha-mannosidase II"/>
    <property type="match status" value="1"/>
</dbReference>
<dbReference type="InterPro" id="IPR017853">
    <property type="entry name" value="GH"/>
</dbReference>
<dbReference type="InterPro" id="IPR006047">
    <property type="entry name" value="GH13_cat_dom"/>
</dbReference>
<sequence length="545" mass="62498">MQNFWYKNAIVYSLDVETFMDSDGDGVGDFLGLTQRLDYLSGLGITCLWLHPFYPSPNRDDGYDVMDYYSVDSRLGTLGDFVEFMHEAKKRGIGVLIDLVINHTSIQHPWFQAARSDENSKYRDYYIWANDPPETDPAEVIFPDAEDSIWEYDNKAGAYYLHHFYKEQPDLNISNPVVRDEIRKIVHFWLELGVSGFRVDAVPYFVKNIEVLAEQYELESFLEDLREAVSSRNPEAVLLAEANVESEAFSTYFGDGNRMHMLFSFFTNQKKFLALALQQSAPLTDGLQQLPKTPQACQWLNFVRHHDELTLDQLSEAERDKIYEAFAPEERMQIYGRGIRRRLPPMFNGDRRRIELIYSLLFALPGIPLIRYGDEIGMGDDLSLPGRDSVRTPMQWSEKANGGFSTAAPACLSNPVISEGEYGYPNVNVTAQQRSPDSLLNWFDRVIRIRKQHSEIGWGNWKIIETDQPGVFAHCCAWKDKTVLTVHNLSEQACTVTLKSGSLGHLVDLFGDRAYPPSHPQSSQNPQLISLESYGYRWFRVEQKS</sequence>
<accession>A0A2W4X1V0</accession>
<dbReference type="Pfam" id="PF00128">
    <property type="entry name" value="Alpha-amylase"/>
    <property type="match status" value="2"/>
</dbReference>
<dbReference type="InterPro" id="IPR032091">
    <property type="entry name" value="Malt_amylase-like_C"/>
</dbReference>
<dbReference type="InterPro" id="IPR045857">
    <property type="entry name" value="O16G_dom_2"/>
</dbReference>
<dbReference type="SUPFAM" id="SSF51445">
    <property type="entry name" value="(Trans)glycosidases"/>
    <property type="match status" value="1"/>
</dbReference>
<dbReference type="PANTHER" id="PTHR10357:SF219">
    <property type="entry name" value="MALTOSE ALPHA-D-GLUCOSYLTRANSFERASE"/>
    <property type="match status" value="1"/>
</dbReference>
<dbReference type="PANTHER" id="PTHR10357">
    <property type="entry name" value="ALPHA-AMYLASE FAMILY MEMBER"/>
    <property type="match status" value="1"/>
</dbReference>
<dbReference type="Pfam" id="PF16657">
    <property type="entry name" value="Malt_amylase_C"/>
    <property type="match status" value="1"/>
</dbReference>
<dbReference type="InterPro" id="IPR013780">
    <property type="entry name" value="Glyco_hydro_b"/>
</dbReference>
<evidence type="ECO:0000259" key="1">
    <source>
        <dbReference type="SMART" id="SM00642"/>
    </source>
</evidence>
<dbReference type="GO" id="GO:0005975">
    <property type="term" value="P:carbohydrate metabolic process"/>
    <property type="evidence" value="ECO:0007669"/>
    <property type="project" value="InterPro"/>
</dbReference>
<dbReference type="Gene3D" id="3.90.400.10">
    <property type="entry name" value="Oligo-1,6-glucosidase, Domain 2"/>
    <property type="match status" value="1"/>
</dbReference>
<evidence type="ECO:0000313" key="2">
    <source>
        <dbReference type="EMBL" id="PZO51166.1"/>
    </source>
</evidence>
<dbReference type="Proteomes" id="UP000249794">
    <property type="component" value="Unassembled WGS sequence"/>
</dbReference>
<organism evidence="2 3">
    <name type="scientific">Phormidesmis priestleyi</name>
    <dbReference type="NCBI Taxonomy" id="268141"/>
    <lineage>
        <taxon>Bacteria</taxon>
        <taxon>Bacillati</taxon>
        <taxon>Cyanobacteriota</taxon>
        <taxon>Cyanophyceae</taxon>
        <taxon>Leptolyngbyales</taxon>
        <taxon>Leptolyngbyaceae</taxon>
        <taxon>Phormidesmis</taxon>
    </lineage>
</organism>